<evidence type="ECO:0000313" key="2">
    <source>
        <dbReference type="EMBL" id="TQJ15272.1"/>
    </source>
</evidence>
<feature type="transmembrane region" description="Helical" evidence="1">
    <location>
        <begin position="51"/>
        <end position="70"/>
    </location>
</feature>
<sequence length="78" mass="8247">MLATGRTQVKAWVPVLAAFTGTGALFAWGLFQAVVTIVPNDLVPADTPRTVVVYAAARGAVGLLGGWALTRQLRRIAR</sequence>
<dbReference type="RefSeq" id="WP_141928882.1">
    <property type="nucleotide sequence ID" value="NZ_BAABCI010000022.1"/>
</dbReference>
<proteinExistence type="predicted"/>
<dbReference type="EMBL" id="VFMO01000001">
    <property type="protein sequence ID" value="TQJ15272.1"/>
    <property type="molecule type" value="Genomic_DNA"/>
</dbReference>
<keyword evidence="1" id="KW-1133">Transmembrane helix</keyword>
<keyword evidence="1" id="KW-0812">Transmembrane</keyword>
<protein>
    <submittedName>
        <fullName evidence="2">Uncharacterized protein</fullName>
    </submittedName>
</protein>
<feature type="transmembrane region" description="Helical" evidence="1">
    <location>
        <begin position="12"/>
        <end position="31"/>
    </location>
</feature>
<reference evidence="2 3" key="1">
    <citation type="submission" date="2019-06" db="EMBL/GenBank/DDBJ databases">
        <title>Sequencing the genomes of 1000 actinobacteria strains.</title>
        <authorList>
            <person name="Klenk H.-P."/>
        </authorList>
    </citation>
    <scope>NUCLEOTIDE SEQUENCE [LARGE SCALE GENOMIC DNA]</scope>
    <source>
        <strain evidence="2 3">DSM 19828</strain>
    </source>
</reference>
<organism evidence="2 3">
    <name type="scientific">Yimella lutea</name>
    <dbReference type="NCBI Taxonomy" id="587872"/>
    <lineage>
        <taxon>Bacteria</taxon>
        <taxon>Bacillati</taxon>
        <taxon>Actinomycetota</taxon>
        <taxon>Actinomycetes</taxon>
        <taxon>Micrococcales</taxon>
        <taxon>Dermacoccaceae</taxon>
        <taxon>Yimella</taxon>
    </lineage>
</organism>
<name>A0A542EIV6_9MICO</name>
<dbReference type="Proteomes" id="UP000320806">
    <property type="component" value="Unassembled WGS sequence"/>
</dbReference>
<keyword evidence="3" id="KW-1185">Reference proteome</keyword>
<evidence type="ECO:0000313" key="3">
    <source>
        <dbReference type="Proteomes" id="UP000320806"/>
    </source>
</evidence>
<gene>
    <name evidence="2" type="ORF">FB459_2811</name>
</gene>
<evidence type="ECO:0000256" key="1">
    <source>
        <dbReference type="SAM" id="Phobius"/>
    </source>
</evidence>
<comment type="caution">
    <text evidence="2">The sequence shown here is derived from an EMBL/GenBank/DDBJ whole genome shotgun (WGS) entry which is preliminary data.</text>
</comment>
<dbReference type="AlphaFoldDB" id="A0A542EIV6"/>
<accession>A0A542EIV6</accession>
<keyword evidence="1" id="KW-0472">Membrane</keyword>